<dbReference type="PANTHER" id="PTHR40459:SF1">
    <property type="entry name" value="CONSERVED HYPOTHETICAL ALANINE AND LEUCINE RICH PROTEIN"/>
    <property type="match status" value="1"/>
</dbReference>
<evidence type="ECO:0000313" key="4">
    <source>
        <dbReference type="Proteomes" id="UP000260649"/>
    </source>
</evidence>
<dbReference type="OrthoDB" id="9810755at2"/>
<dbReference type="Pfam" id="PF10728">
    <property type="entry name" value="DUF2520"/>
    <property type="match status" value="1"/>
</dbReference>
<dbReference type="InterPro" id="IPR008927">
    <property type="entry name" value="6-PGluconate_DH-like_C_sf"/>
</dbReference>
<dbReference type="RefSeq" id="WP_117142026.1">
    <property type="nucleotide sequence ID" value="NZ_CAKXKJ010000006.1"/>
</dbReference>
<dbReference type="Proteomes" id="UP000260649">
    <property type="component" value="Unassembled WGS sequence"/>
</dbReference>
<name>A0A3E2B4B4_9FIRM</name>
<protein>
    <submittedName>
        <fullName evidence="3">DUF2520 domain-containing protein</fullName>
    </submittedName>
</protein>
<keyword evidence="4" id="KW-1185">Reference proteome</keyword>
<dbReference type="AlphaFoldDB" id="A0A3E2B4B4"/>
<dbReference type="Gene3D" id="3.40.50.720">
    <property type="entry name" value="NAD(P)-binding Rossmann-like Domain"/>
    <property type="match status" value="1"/>
</dbReference>
<dbReference type="PANTHER" id="PTHR40459">
    <property type="entry name" value="CONSERVED HYPOTHETICAL ALANINE AND LEUCINE RICH PROTEIN"/>
    <property type="match status" value="1"/>
</dbReference>
<organism evidence="3 4">
    <name type="scientific">Evtepia gabavorous</name>
    <dbReference type="NCBI Taxonomy" id="2211183"/>
    <lineage>
        <taxon>Bacteria</taxon>
        <taxon>Bacillati</taxon>
        <taxon>Bacillota</taxon>
        <taxon>Clostridia</taxon>
        <taxon>Eubacteriales</taxon>
        <taxon>Evtepia</taxon>
    </lineage>
</organism>
<dbReference type="Gene3D" id="1.10.1040.20">
    <property type="entry name" value="ProC-like, C-terminal domain"/>
    <property type="match status" value="1"/>
</dbReference>
<dbReference type="InterPro" id="IPR019665">
    <property type="entry name" value="OxRdtase/DH_put_Rossmann_dom"/>
</dbReference>
<evidence type="ECO:0000313" key="3">
    <source>
        <dbReference type="EMBL" id="RFT06862.1"/>
    </source>
</evidence>
<feature type="domain" description="DUF2520" evidence="2">
    <location>
        <begin position="134"/>
        <end position="258"/>
    </location>
</feature>
<dbReference type="InterPro" id="IPR037108">
    <property type="entry name" value="TM1727-like_C_sf"/>
</dbReference>
<evidence type="ECO:0000259" key="1">
    <source>
        <dbReference type="Pfam" id="PF10727"/>
    </source>
</evidence>
<dbReference type="EMBL" id="QQRQ01000006">
    <property type="protein sequence ID" value="RFT06862.1"/>
    <property type="molecule type" value="Genomic_DNA"/>
</dbReference>
<dbReference type="InterPro" id="IPR018931">
    <property type="entry name" value="DUF2520"/>
</dbReference>
<gene>
    <name evidence="3" type="ORF">DV520_05270</name>
</gene>
<accession>A0A3E2B4B4</accession>
<dbReference type="Pfam" id="PF10727">
    <property type="entry name" value="Rossmann-like"/>
    <property type="match status" value="1"/>
</dbReference>
<reference evidence="3 4" key="1">
    <citation type="submission" date="2018-07" db="EMBL/GenBank/DDBJ databases">
        <title>GABA Modulating Bacteria of the Human Gut Microbiota.</title>
        <authorList>
            <person name="Strandwitz P."/>
            <person name="Kim K.H."/>
            <person name="Terekhova D."/>
            <person name="Liu J.K."/>
            <person name="Sharma A."/>
            <person name="Levering J."/>
            <person name="Mcdonald D."/>
            <person name="Dietrich D."/>
            <person name="Ramadhar T.R."/>
            <person name="Lekbua A."/>
            <person name="Mroue N."/>
            <person name="Liston C."/>
            <person name="Stewart E.J."/>
            <person name="Dubin M.J."/>
            <person name="Zengler K."/>
            <person name="Knight R."/>
            <person name="Gilbert J.A."/>
            <person name="Clardy J."/>
            <person name="Lewis K."/>
        </authorList>
    </citation>
    <scope>NUCLEOTIDE SEQUENCE [LARGE SCALE GENOMIC DNA]</scope>
    <source>
        <strain evidence="3 4">KLE1738</strain>
    </source>
</reference>
<sequence length="286" mass="30776">MKIGFIGAGKVGFSLGQFFVQGGLPVTGYYSRHRGSAQEAAAWTGTKQYESLESLVRASDALFLTVPDGAIASVFAQLREFDLAGKQICHCSGALTAREAFPGVEETGAGHYSIHPLFPLCDKTVAWRELPGAFFCLEGHGPHLDWWAERLASLGARVRILPSRGKEAYHAACTVASNLMCALVQESVALLRGCGFSQREALDALAPLMKANLAHLLQVGPQQALTGPVERGDTATVAKHLACLTGEDARQVYRGASRMLVELARNKHPDIDAESMNEILKEGSNR</sequence>
<dbReference type="SUPFAM" id="SSF51735">
    <property type="entry name" value="NAD(P)-binding Rossmann-fold domains"/>
    <property type="match status" value="1"/>
</dbReference>
<dbReference type="InterPro" id="IPR036291">
    <property type="entry name" value="NAD(P)-bd_dom_sf"/>
</dbReference>
<feature type="domain" description="Putative oxidoreductase/dehydrogenase Rossmann-like" evidence="1">
    <location>
        <begin position="2"/>
        <end position="116"/>
    </location>
</feature>
<evidence type="ECO:0000259" key="2">
    <source>
        <dbReference type="Pfam" id="PF10728"/>
    </source>
</evidence>
<comment type="caution">
    <text evidence="3">The sequence shown here is derived from an EMBL/GenBank/DDBJ whole genome shotgun (WGS) entry which is preliminary data.</text>
</comment>
<proteinExistence type="predicted"/>
<dbReference type="SUPFAM" id="SSF48179">
    <property type="entry name" value="6-phosphogluconate dehydrogenase C-terminal domain-like"/>
    <property type="match status" value="1"/>
</dbReference>
<dbReference type="GeneID" id="97995145"/>